<keyword evidence="9" id="KW-0472">Membrane</keyword>
<comment type="similarity">
    <text evidence="3">Belongs to the PIGG/PIGN/PIGO family. PIGO subfamily.</text>
</comment>
<dbReference type="KEGG" id="msym:MSY001_1417"/>
<dbReference type="UniPathway" id="UPA00196"/>
<dbReference type="VEuPathDB" id="FungiDB:MSYG_1843"/>
<evidence type="ECO:0000256" key="8">
    <source>
        <dbReference type="ARBA" id="ARBA00022989"/>
    </source>
</evidence>
<evidence type="ECO:0000256" key="4">
    <source>
        <dbReference type="ARBA" id="ARBA00022502"/>
    </source>
</evidence>
<protein>
    <submittedName>
        <fullName evidence="11">Similar to S.cerevisiae protein GPI13 (ER membrane localized phosphoryltransferase)</fullName>
    </submittedName>
</protein>
<dbReference type="InterPro" id="IPR002591">
    <property type="entry name" value="Phosphodiest/P_Trfase"/>
</dbReference>
<dbReference type="GO" id="GO:0006506">
    <property type="term" value="P:GPI anchor biosynthetic process"/>
    <property type="evidence" value="ECO:0007669"/>
    <property type="project" value="UniProtKB-UniPathway"/>
</dbReference>
<dbReference type="InterPro" id="IPR037675">
    <property type="entry name" value="PIG-O_N"/>
</dbReference>
<name>M5E7N2_MALS4</name>
<evidence type="ECO:0000256" key="3">
    <source>
        <dbReference type="ARBA" id="ARBA00008695"/>
    </source>
</evidence>
<dbReference type="CDD" id="cd16023">
    <property type="entry name" value="GPI_EPT_3"/>
    <property type="match status" value="1"/>
</dbReference>
<dbReference type="OrthoDB" id="272139at2759"/>
<gene>
    <name evidence="11" type="ORF">MSYG_1843</name>
</gene>
<dbReference type="SUPFAM" id="SSF53649">
    <property type="entry name" value="Alkaline phosphatase-like"/>
    <property type="match status" value="1"/>
</dbReference>
<keyword evidence="10" id="KW-0325">Glycoprotein</keyword>
<dbReference type="Pfam" id="PF01663">
    <property type="entry name" value="Phosphodiest"/>
    <property type="match status" value="1"/>
</dbReference>
<dbReference type="Gene3D" id="3.40.720.10">
    <property type="entry name" value="Alkaline Phosphatase, subunit A"/>
    <property type="match status" value="1"/>
</dbReference>
<keyword evidence="4" id="KW-0337">GPI-anchor biosynthesis</keyword>
<dbReference type="InterPro" id="IPR039524">
    <property type="entry name" value="PIGO/GPI13"/>
</dbReference>
<evidence type="ECO:0000256" key="1">
    <source>
        <dbReference type="ARBA" id="ARBA00004477"/>
    </source>
</evidence>
<proteinExistence type="inferred from homology"/>
<evidence type="ECO:0000256" key="2">
    <source>
        <dbReference type="ARBA" id="ARBA00004687"/>
    </source>
</evidence>
<dbReference type="OMA" id="YPSFDIF"/>
<dbReference type="InterPro" id="IPR017850">
    <property type="entry name" value="Alkaline_phosphatase_core_sf"/>
</dbReference>
<dbReference type="GO" id="GO:0051377">
    <property type="term" value="F:mannose-ethanolamine phosphotransferase activity"/>
    <property type="evidence" value="ECO:0007669"/>
    <property type="project" value="InterPro"/>
</dbReference>
<keyword evidence="12" id="KW-1185">Reference proteome</keyword>
<evidence type="ECO:0000256" key="10">
    <source>
        <dbReference type="ARBA" id="ARBA00023180"/>
    </source>
</evidence>
<evidence type="ECO:0000256" key="5">
    <source>
        <dbReference type="ARBA" id="ARBA00022679"/>
    </source>
</evidence>
<evidence type="ECO:0000256" key="6">
    <source>
        <dbReference type="ARBA" id="ARBA00022692"/>
    </source>
</evidence>
<keyword evidence="8" id="KW-1133">Transmembrane helix</keyword>
<keyword evidence="7" id="KW-0256">Endoplasmic reticulum</keyword>
<dbReference type="GO" id="GO:0005789">
    <property type="term" value="C:endoplasmic reticulum membrane"/>
    <property type="evidence" value="ECO:0007669"/>
    <property type="project" value="UniProtKB-SubCell"/>
</dbReference>
<dbReference type="PANTHER" id="PTHR23071">
    <property type="entry name" value="PHOSPHATIDYLINOSITOL GLYCAN"/>
    <property type="match status" value="1"/>
</dbReference>
<evidence type="ECO:0000256" key="7">
    <source>
        <dbReference type="ARBA" id="ARBA00022824"/>
    </source>
</evidence>
<dbReference type="STRING" id="1230383.M5E7N2"/>
<reference evidence="12" key="1">
    <citation type="journal article" date="2017" name="Nucleic Acids Res.">
        <title>Proteogenomics produces comprehensive and highly accurate protein-coding gene annotation in a complete genome assembly of Malassezia sympodialis.</title>
        <authorList>
            <person name="Zhu Y."/>
            <person name="Engstroem P.G."/>
            <person name="Tellgren-Roth C."/>
            <person name="Baudo C.D."/>
            <person name="Kennell J.C."/>
            <person name="Sun S."/>
            <person name="Billmyre R.B."/>
            <person name="Schroeder M.S."/>
            <person name="Andersson A."/>
            <person name="Holm T."/>
            <person name="Sigurgeirsson B."/>
            <person name="Wu G."/>
            <person name="Sankaranarayanan S.R."/>
            <person name="Siddharthan R."/>
            <person name="Sanyal K."/>
            <person name="Lundeberg J."/>
            <person name="Nystedt B."/>
            <person name="Boekhout T."/>
            <person name="Dawson T.L. Jr."/>
            <person name="Heitman J."/>
            <person name="Scheynius A."/>
            <person name="Lehtioe J."/>
        </authorList>
    </citation>
    <scope>NUCLEOTIDE SEQUENCE [LARGE SCALE GENOMIC DNA]</scope>
    <source>
        <strain evidence="12">ATCC 42132</strain>
    </source>
</reference>
<comment type="subcellular location">
    <subcellularLocation>
        <location evidence="1">Endoplasmic reticulum membrane</location>
        <topology evidence="1">Multi-pass membrane protein</topology>
    </subcellularLocation>
</comment>
<comment type="pathway">
    <text evidence="2">Glycolipid biosynthesis; glycosylphosphatidylinositol-anchor biosynthesis.</text>
</comment>
<evidence type="ECO:0000313" key="12">
    <source>
        <dbReference type="Proteomes" id="UP000186303"/>
    </source>
</evidence>
<accession>M5E7N2</accession>
<evidence type="ECO:0000256" key="9">
    <source>
        <dbReference type="ARBA" id="ARBA00023136"/>
    </source>
</evidence>
<organism evidence="11 12">
    <name type="scientific">Malassezia sympodialis (strain ATCC 42132)</name>
    <name type="common">Atopic eczema-associated yeast</name>
    <dbReference type="NCBI Taxonomy" id="1230383"/>
    <lineage>
        <taxon>Eukaryota</taxon>
        <taxon>Fungi</taxon>
        <taxon>Dikarya</taxon>
        <taxon>Basidiomycota</taxon>
        <taxon>Ustilaginomycotina</taxon>
        <taxon>Malasseziomycetes</taxon>
        <taxon>Malasseziales</taxon>
        <taxon>Malasseziaceae</taxon>
        <taxon>Malassezia</taxon>
    </lineage>
</organism>
<dbReference type="AlphaFoldDB" id="M5E7N2"/>
<sequence length="1088" mass="118050">MTGRAATPRRTYKPFLAVLAVLALLAAWHLAGLFLFTSGFLLQRVELHHRAPPCAEAPRASWRMPTPPRGASSGDLAALEAWDDRLRENGECTLPPRFQRAVVWIIDALRYDFVAEALNSSTTPNAYMHNLLRTPAELHKREHGASIMAHFVAHPPTTTLQRLKGLTTGSLPTFIEAGANFGGAGRVLEDTWIAQMRAQPGRERLVFAGDDTWQMVFADLFDERYPYSSFNVEDLDTVDAGVEQHMLTAMDEGHYSLVIGHSLGVDHVGHRFGPAHARMPPKLEQMDRIVQDVLARLPEDTLFVLLGDHGMDATGDHGGDSELEIGSALWMYGKRPFDPAAHPARRAKQSLTFFPDVSALLDVPTPTPAYQPFSMLPVAEHTGGHRSLPQIDLVPTLSLLLGVPVPFNSLGTIIPEAFASAQQPLGHADSRLLRALRINARQVRTYLDAYATQSRDLAPFEAELRAHWHRALQADAAWAESPSAETARAAAAQYTAFTRAALDRAQSVWAQFDHARIGLGAAILVLTVLVTWMLWRRAAHEESCALAARVGRAAMYGGAVGVPAGALVGAATHMSLWEGVLAGAALGALVVAGLGLQAPVEVRPHAVPRATSPGSTWLAVLVVGVHAMLFASNSFTMWEDRITLALLAVLLLGRGVLGGGAPLVRWQYRIPFVAGAVLVLVRLAAMSRVCREEQAPYCTPTFYARHVSTEFADNPAYALSGPATNSPYVMVATYVVAMAFADVVRRLLMPSRAHLGSAATMLQWIVRPAMLGAAGFWLADWVHGLERWDEPTRATFLHIKMGVARAVWGLLGVGAVFWCYTPLSLSVLREPAPEGGRPRVMILGFGNALGSAFLLGGSLVFACLFLLAQPMGQLALAACFLATVLLAELGDHERDARMLAAVKRAEAQVEPPTSRPLPTLLEVACLVLVGFVAFFGTGHQATFTAIQWRVAFVGFSSVTYPWSPLFVVLNAFGPMIALPVFGAVLLALWNVAPHRVTKDAVPPLPMRVPTDALYMVLGTLWYLSVLALSAAGWAYYFRRHLMLFKIWVPRFMTAALGLVVADVLAMCAVGALLLIASRIRRAFGSSFV</sequence>
<keyword evidence="6" id="KW-0812">Transmembrane</keyword>
<dbReference type="HOGENOM" id="CLU_004298_1_1_1"/>
<evidence type="ECO:0000313" key="11">
    <source>
        <dbReference type="EMBL" id="SHO77503.1"/>
    </source>
</evidence>
<keyword evidence="5 11" id="KW-0808">Transferase</keyword>
<dbReference type="PANTHER" id="PTHR23071:SF1">
    <property type="entry name" value="GPI ETHANOLAMINE PHOSPHATE TRANSFERASE 3"/>
    <property type="match status" value="1"/>
</dbReference>
<dbReference type="EMBL" id="LT671823">
    <property type="protein sequence ID" value="SHO77503.1"/>
    <property type="molecule type" value="Genomic_DNA"/>
</dbReference>
<dbReference type="Proteomes" id="UP000186303">
    <property type="component" value="Chromosome 3"/>
</dbReference>